<dbReference type="EMBL" id="MT143894">
    <property type="protein sequence ID" value="QJB05030.1"/>
    <property type="molecule type" value="Genomic_DNA"/>
</dbReference>
<feature type="coiled-coil region" evidence="1">
    <location>
        <begin position="11"/>
        <end position="38"/>
    </location>
</feature>
<protein>
    <submittedName>
        <fullName evidence="3">Uncharacterized protein</fullName>
    </submittedName>
</protein>
<evidence type="ECO:0000313" key="2">
    <source>
        <dbReference type="EMBL" id="QJB00872.1"/>
    </source>
</evidence>
<name>A0A6M3MG92_9ZZZZ</name>
<evidence type="ECO:0000313" key="3">
    <source>
        <dbReference type="EMBL" id="QJB05030.1"/>
    </source>
</evidence>
<gene>
    <name evidence="2" type="ORF">MM171A00157_0041</name>
    <name evidence="3" type="ORF">MM171B00143_0001</name>
</gene>
<evidence type="ECO:0000256" key="1">
    <source>
        <dbReference type="SAM" id="Coils"/>
    </source>
</evidence>
<keyword evidence="1" id="KW-0175">Coiled coil</keyword>
<dbReference type="AlphaFoldDB" id="A0A6M3MG92"/>
<organism evidence="3">
    <name type="scientific">viral metagenome</name>
    <dbReference type="NCBI Taxonomy" id="1070528"/>
    <lineage>
        <taxon>unclassified sequences</taxon>
        <taxon>metagenomes</taxon>
        <taxon>organismal metagenomes</taxon>
    </lineage>
</organism>
<dbReference type="EMBL" id="MT143702">
    <property type="protein sequence ID" value="QJB00872.1"/>
    <property type="molecule type" value="Genomic_DNA"/>
</dbReference>
<reference evidence="3" key="1">
    <citation type="submission" date="2020-03" db="EMBL/GenBank/DDBJ databases">
        <title>The deep terrestrial virosphere.</title>
        <authorList>
            <person name="Holmfeldt K."/>
            <person name="Nilsson E."/>
            <person name="Simone D."/>
            <person name="Lopez-Fernandez M."/>
            <person name="Wu X."/>
            <person name="de Brujin I."/>
            <person name="Lundin D."/>
            <person name="Andersson A."/>
            <person name="Bertilsson S."/>
            <person name="Dopson M."/>
        </authorList>
    </citation>
    <scope>NUCLEOTIDE SEQUENCE</scope>
    <source>
        <strain evidence="2">MM171A00157</strain>
        <strain evidence="3">MM171B00143</strain>
    </source>
</reference>
<sequence>MNQHDRDSVELRRLCAERDLYKDQRDELRQALNHYRSRSYAAQQAKYPHEVMDAIALSRYRVVGSGPGTLHRYAVRAGDGEQELYRGSKADCERVARRLAGAFLDGGLALSGIRPASQAEQQAAVVPLDFQPLETIRFWINAYSNPENGPSYQGHGMLVAMLCEYEALRIMLAAPHREQSGLIESVIREPSK</sequence>
<proteinExistence type="predicted"/>
<accession>A0A6M3MG92</accession>